<evidence type="ECO:0000256" key="2">
    <source>
        <dbReference type="ARBA" id="ARBA00022670"/>
    </source>
</evidence>
<evidence type="ECO:0000256" key="1">
    <source>
        <dbReference type="ARBA" id="ARBA00007074"/>
    </source>
</evidence>
<dbReference type="Proteomes" id="UP000009168">
    <property type="component" value="Unassembled WGS sequence"/>
</dbReference>
<dbReference type="SUPFAM" id="SSF56059">
    <property type="entry name" value="Glutathione synthetase ATP-binding domain-like"/>
    <property type="match status" value="1"/>
</dbReference>
<proteinExistence type="inferred from homology"/>
<feature type="region of interest" description="Disordered" evidence="5">
    <location>
        <begin position="486"/>
        <end position="507"/>
    </location>
</feature>
<dbReference type="OrthoDB" id="202825at2759"/>
<dbReference type="InterPro" id="IPR004344">
    <property type="entry name" value="TTL/TTLL_fam"/>
</dbReference>
<sequence>MADTNLEKEILKVEQNNDNQEDLNDASKKSLQESFQKFRKERYEKMKHAKYLKAKKQDERRTAEFKEALRQKFIDQCKKYFGVPYHRKYWTEGESHHNAPLYLDCCGLIRQVVYDLREDFGFTLGRWNQAYQFDVCPKEVKFEEMKPGDLIFYSGTYYNEKLKPFPHKMVHVEVFTGGETGEQTIGARWQKGFVQYHDSYKFVSKNYYDIQFYYRSLDPWLDGICQSCCKEHPWRDDRDLWVPDKFSVFSDPTLEENEDADQKEEIDENQEDKENRQVQQAANQLAKFSLKQSIKTKKDESKYVFVGKGNNDNLIRKYFSNIPGYTLLDASKAFSNKYFFKWVQTTSEIDFFSFKEATQIVNHIPNINIFTSKVGLVNLLKSYEEHKNIADLEISSKDFFPESYQLDMMSDEIAFLTQETDPNSIWILKPHNNNMGRGIIMIGDIVTFKREFVETKKYKLGEYTTAYLIKKDNSIEDNQIEQLQKNSIQNDSKDQQSSSLDNQETNKVQEQPKFKYDGISHHSIIQKYIKEPLLLNKRKFDIRCYGLIASTKPLLLLFNKGYARVCLQEYSLEDVESKNNKYCHLTNNAIQKSHKDFKAHKEDSIWTIEKLSEYVEKVYQFGQEKQNEMWNQIKKIIRHVVLAGYPKLEKKVGQYELLGVDILIDQNLKPYLLEVNTNPALFVDTTSQEKVIPQMMHKALDIVLAVNEGFENIKQNIEELTNKQEIHPFEIIYQQSQE</sequence>
<dbReference type="PROSITE" id="PS51221">
    <property type="entry name" value="TTL"/>
    <property type="match status" value="1"/>
</dbReference>
<dbReference type="GO" id="GO:0016874">
    <property type="term" value="F:ligase activity"/>
    <property type="evidence" value="ECO:0007669"/>
    <property type="project" value="UniProtKB-KW"/>
</dbReference>
<dbReference type="PANTHER" id="PTHR47664">
    <property type="entry name" value="NLPC_P60 DOMAIN-CONTAINING PROTEIN"/>
    <property type="match status" value="1"/>
</dbReference>
<evidence type="ECO:0000256" key="4">
    <source>
        <dbReference type="ARBA" id="ARBA00022807"/>
    </source>
</evidence>
<dbReference type="PROSITE" id="PS51935">
    <property type="entry name" value="NLPC_P60"/>
    <property type="match status" value="1"/>
</dbReference>
<evidence type="ECO:0000256" key="3">
    <source>
        <dbReference type="ARBA" id="ARBA00022801"/>
    </source>
</evidence>
<dbReference type="eggNOG" id="KOG2157">
    <property type="taxonomic scope" value="Eukaryota"/>
</dbReference>
<dbReference type="InParanoid" id="I7LUI8"/>
<keyword evidence="2" id="KW-0645">Protease</keyword>
<dbReference type="STRING" id="312017.I7LUI8"/>
<dbReference type="SUPFAM" id="SSF54001">
    <property type="entry name" value="Cysteine proteinases"/>
    <property type="match status" value="1"/>
</dbReference>
<feature type="region of interest" description="Disordered" evidence="5">
    <location>
        <begin position="253"/>
        <end position="275"/>
    </location>
</feature>
<reference evidence="8" key="1">
    <citation type="journal article" date="2006" name="PLoS Biol.">
        <title>Macronuclear genome sequence of the ciliate Tetrahymena thermophila, a model eukaryote.</title>
        <authorList>
            <person name="Eisen J.A."/>
            <person name="Coyne R.S."/>
            <person name="Wu M."/>
            <person name="Wu D."/>
            <person name="Thiagarajan M."/>
            <person name="Wortman J.R."/>
            <person name="Badger J.H."/>
            <person name="Ren Q."/>
            <person name="Amedeo P."/>
            <person name="Jones K.M."/>
            <person name="Tallon L.J."/>
            <person name="Delcher A.L."/>
            <person name="Salzberg S.L."/>
            <person name="Silva J.C."/>
            <person name="Haas B.J."/>
            <person name="Majoros W.H."/>
            <person name="Farzad M."/>
            <person name="Carlton J.M."/>
            <person name="Smith R.K. Jr."/>
            <person name="Garg J."/>
            <person name="Pearlman R.E."/>
            <person name="Karrer K.M."/>
            <person name="Sun L."/>
            <person name="Manning G."/>
            <person name="Elde N.C."/>
            <person name="Turkewitz A.P."/>
            <person name="Asai D.J."/>
            <person name="Wilkes D.E."/>
            <person name="Wang Y."/>
            <person name="Cai H."/>
            <person name="Collins K."/>
            <person name="Stewart B.A."/>
            <person name="Lee S.R."/>
            <person name="Wilamowska K."/>
            <person name="Weinberg Z."/>
            <person name="Ruzzo W.L."/>
            <person name="Wloga D."/>
            <person name="Gaertig J."/>
            <person name="Frankel J."/>
            <person name="Tsao C.-C."/>
            <person name="Gorovsky M.A."/>
            <person name="Keeling P.J."/>
            <person name="Waller R.F."/>
            <person name="Patron N.J."/>
            <person name="Cherry J.M."/>
            <person name="Stover N.A."/>
            <person name="Krieger C.J."/>
            <person name="del Toro C."/>
            <person name="Ryder H.F."/>
            <person name="Williamson S.C."/>
            <person name="Barbeau R.A."/>
            <person name="Hamilton E.P."/>
            <person name="Orias E."/>
        </authorList>
    </citation>
    <scope>NUCLEOTIDE SEQUENCE [LARGE SCALE GENOMIC DNA]</scope>
    <source>
        <strain evidence="8">SB210</strain>
    </source>
</reference>
<dbReference type="EMBL" id="GG662719">
    <property type="protein sequence ID" value="EAR93858.2"/>
    <property type="molecule type" value="Genomic_DNA"/>
</dbReference>
<protein>
    <submittedName>
        <fullName evidence="7">Tubulin-tyrosine ligase family protein</fullName>
    </submittedName>
</protein>
<evidence type="ECO:0000313" key="7">
    <source>
        <dbReference type="EMBL" id="EAR93858.2"/>
    </source>
</evidence>
<dbReference type="KEGG" id="tet:TTHERM_00404280"/>
<dbReference type="AlphaFoldDB" id="I7LUI8"/>
<dbReference type="Pfam" id="PF03133">
    <property type="entry name" value="TTL"/>
    <property type="match status" value="1"/>
</dbReference>
<comment type="similarity">
    <text evidence="1">Belongs to the peptidase C40 family.</text>
</comment>
<keyword evidence="7" id="KW-0436">Ligase</keyword>
<keyword evidence="3" id="KW-0378">Hydrolase</keyword>
<evidence type="ECO:0000256" key="5">
    <source>
        <dbReference type="SAM" id="MobiDB-lite"/>
    </source>
</evidence>
<evidence type="ECO:0000313" key="8">
    <source>
        <dbReference type="Proteomes" id="UP000009168"/>
    </source>
</evidence>
<name>I7LUI8_TETTS</name>
<dbReference type="Gene3D" id="3.30.470.20">
    <property type="entry name" value="ATP-grasp fold, B domain"/>
    <property type="match status" value="1"/>
</dbReference>
<feature type="compositionally biased region" description="Acidic residues" evidence="5">
    <location>
        <begin position="253"/>
        <end position="271"/>
    </location>
</feature>
<gene>
    <name evidence="7" type="ORF">TTHERM_00404280</name>
</gene>
<dbReference type="InterPro" id="IPR000064">
    <property type="entry name" value="NLP_P60_dom"/>
</dbReference>
<dbReference type="RefSeq" id="XP_001014103.2">
    <property type="nucleotide sequence ID" value="XM_001014103.2"/>
</dbReference>
<organism evidence="7 8">
    <name type="scientific">Tetrahymena thermophila (strain SB210)</name>
    <dbReference type="NCBI Taxonomy" id="312017"/>
    <lineage>
        <taxon>Eukaryota</taxon>
        <taxon>Sar</taxon>
        <taxon>Alveolata</taxon>
        <taxon>Ciliophora</taxon>
        <taxon>Intramacronucleata</taxon>
        <taxon>Oligohymenophorea</taxon>
        <taxon>Hymenostomatida</taxon>
        <taxon>Tetrahymenina</taxon>
        <taxon>Tetrahymenidae</taxon>
        <taxon>Tetrahymena</taxon>
    </lineage>
</organism>
<dbReference type="InterPro" id="IPR038765">
    <property type="entry name" value="Papain-like_cys_pep_sf"/>
</dbReference>
<dbReference type="GeneID" id="7828894"/>
<dbReference type="Gene3D" id="3.90.1720.10">
    <property type="entry name" value="endopeptidase domain like (from Nostoc punctiforme)"/>
    <property type="match status" value="1"/>
</dbReference>
<dbReference type="GO" id="GO:0006508">
    <property type="term" value="P:proteolysis"/>
    <property type="evidence" value="ECO:0007669"/>
    <property type="project" value="UniProtKB-KW"/>
</dbReference>
<evidence type="ECO:0000259" key="6">
    <source>
        <dbReference type="PROSITE" id="PS51935"/>
    </source>
</evidence>
<feature type="domain" description="NlpC/P60" evidence="6">
    <location>
        <begin position="67"/>
        <end position="214"/>
    </location>
</feature>
<accession>I7LUI8</accession>
<keyword evidence="8" id="KW-1185">Reference proteome</keyword>
<keyword evidence="4" id="KW-0788">Thiol protease</keyword>
<dbReference type="GO" id="GO:0008234">
    <property type="term" value="F:cysteine-type peptidase activity"/>
    <property type="evidence" value="ECO:0007669"/>
    <property type="project" value="UniProtKB-KW"/>
</dbReference>
<dbReference type="PANTHER" id="PTHR47664:SF1">
    <property type="entry name" value="CHROMOSOME UNDETERMINED SCAFFOLD_14, WHOLE GENOME SHOTGUN SEQUENCE"/>
    <property type="match status" value="1"/>
</dbReference>